<feature type="compositionally biased region" description="Low complexity" evidence="11">
    <location>
        <begin position="1124"/>
        <end position="1135"/>
    </location>
</feature>
<keyword evidence="10" id="KW-0807">Transducer</keyword>
<feature type="region of interest" description="Disordered" evidence="11">
    <location>
        <begin position="1124"/>
        <end position="1161"/>
    </location>
</feature>
<dbReference type="Gene3D" id="2.10.50.30">
    <property type="entry name" value="GPCR, family 3, nine cysteines domain"/>
    <property type="match status" value="1"/>
</dbReference>
<keyword evidence="3" id="KW-1003">Cell membrane</keyword>
<feature type="compositionally biased region" description="Basic and acidic residues" evidence="11">
    <location>
        <begin position="1136"/>
        <end position="1154"/>
    </location>
</feature>
<keyword evidence="9" id="KW-0325">Glycoprotein</keyword>
<dbReference type="InterPro" id="IPR017979">
    <property type="entry name" value="GPCR_3_CS"/>
</dbReference>
<name>A0ABM3LQT8_BICAN</name>
<evidence type="ECO:0000256" key="13">
    <source>
        <dbReference type="SAM" id="SignalP"/>
    </source>
</evidence>
<dbReference type="PANTHER" id="PTHR24060">
    <property type="entry name" value="METABOTROPIC GLUTAMATE RECEPTOR"/>
    <property type="match status" value="1"/>
</dbReference>
<dbReference type="SUPFAM" id="SSF53822">
    <property type="entry name" value="Periplasmic binding protein-like I"/>
    <property type="match status" value="1"/>
</dbReference>
<dbReference type="InterPro" id="IPR050726">
    <property type="entry name" value="mGluR"/>
</dbReference>
<evidence type="ECO:0000256" key="6">
    <source>
        <dbReference type="ARBA" id="ARBA00023040"/>
    </source>
</evidence>
<feature type="region of interest" description="Disordered" evidence="11">
    <location>
        <begin position="221"/>
        <end position="267"/>
    </location>
</feature>
<dbReference type="Pfam" id="PF01094">
    <property type="entry name" value="ANF_receptor"/>
    <property type="match status" value="1"/>
</dbReference>
<dbReference type="InterPro" id="IPR000337">
    <property type="entry name" value="GPCR_3"/>
</dbReference>
<keyword evidence="13" id="KW-0732">Signal</keyword>
<reference evidence="16" key="1">
    <citation type="submission" date="2025-08" db="UniProtKB">
        <authorList>
            <consortium name="RefSeq"/>
        </authorList>
    </citation>
    <scope>IDENTIFICATION</scope>
</reference>
<evidence type="ECO:0000256" key="5">
    <source>
        <dbReference type="ARBA" id="ARBA00022989"/>
    </source>
</evidence>
<proteinExistence type="inferred from homology"/>
<evidence type="ECO:0000313" key="16">
    <source>
        <dbReference type="RefSeq" id="XP_052741417.1"/>
    </source>
</evidence>
<dbReference type="CDD" id="cd15045">
    <property type="entry name" value="7tmC_mGluRs"/>
    <property type="match status" value="1"/>
</dbReference>
<dbReference type="Proteomes" id="UP001652582">
    <property type="component" value="Chromosome 14"/>
</dbReference>
<feature type="transmembrane region" description="Helical" evidence="12">
    <location>
        <begin position="903"/>
        <end position="924"/>
    </location>
</feature>
<comment type="subcellular location">
    <subcellularLocation>
        <location evidence="1">Cell membrane</location>
        <topology evidence="1">Multi-pass membrane protein</topology>
    </subcellularLocation>
</comment>
<feature type="transmembrane region" description="Helical" evidence="12">
    <location>
        <begin position="833"/>
        <end position="852"/>
    </location>
</feature>
<evidence type="ECO:0000313" key="15">
    <source>
        <dbReference type="Proteomes" id="UP001652582"/>
    </source>
</evidence>
<evidence type="ECO:0000256" key="12">
    <source>
        <dbReference type="SAM" id="Phobius"/>
    </source>
</evidence>
<dbReference type="PRINTS" id="PR00248">
    <property type="entry name" value="GPCRMGR"/>
</dbReference>
<dbReference type="InterPro" id="IPR038550">
    <property type="entry name" value="GPCR_3_9-Cys_sf"/>
</dbReference>
<dbReference type="InterPro" id="IPR001828">
    <property type="entry name" value="ANF_lig-bd_rcpt"/>
</dbReference>
<feature type="domain" description="G-protein coupled receptors family 3 profile" evidence="14">
    <location>
        <begin position="833"/>
        <end position="1098"/>
    </location>
</feature>
<evidence type="ECO:0000256" key="9">
    <source>
        <dbReference type="ARBA" id="ARBA00023180"/>
    </source>
</evidence>
<evidence type="ECO:0000259" key="14">
    <source>
        <dbReference type="PROSITE" id="PS50259"/>
    </source>
</evidence>
<evidence type="ECO:0000256" key="2">
    <source>
        <dbReference type="ARBA" id="ARBA00007242"/>
    </source>
</evidence>
<keyword evidence="4 12" id="KW-0812">Transmembrane</keyword>
<comment type="similarity">
    <text evidence="2">Belongs to the G-protein coupled receptor 3 family.</text>
</comment>
<dbReference type="Gene3D" id="3.40.50.2300">
    <property type="match status" value="2"/>
</dbReference>
<dbReference type="PROSITE" id="PS50259">
    <property type="entry name" value="G_PROTEIN_RECEP_F3_4"/>
    <property type="match status" value="1"/>
</dbReference>
<dbReference type="Pfam" id="PF07562">
    <property type="entry name" value="NCD3G"/>
    <property type="match status" value="1"/>
</dbReference>
<evidence type="ECO:0000256" key="8">
    <source>
        <dbReference type="ARBA" id="ARBA00023170"/>
    </source>
</evidence>
<organism evidence="15 16">
    <name type="scientific">Bicyclus anynana</name>
    <name type="common">Squinting bush brown butterfly</name>
    <dbReference type="NCBI Taxonomy" id="110368"/>
    <lineage>
        <taxon>Eukaryota</taxon>
        <taxon>Metazoa</taxon>
        <taxon>Ecdysozoa</taxon>
        <taxon>Arthropoda</taxon>
        <taxon>Hexapoda</taxon>
        <taxon>Insecta</taxon>
        <taxon>Pterygota</taxon>
        <taxon>Neoptera</taxon>
        <taxon>Endopterygota</taxon>
        <taxon>Lepidoptera</taxon>
        <taxon>Glossata</taxon>
        <taxon>Ditrysia</taxon>
        <taxon>Papilionoidea</taxon>
        <taxon>Nymphalidae</taxon>
        <taxon>Satyrinae</taxon>
        <taxon>Satyrini</taxon>
        <taxon>Mycalesina</taxon>
        <taxon>Bicyclus</taxon>
    </lineage>
</organism>
<sequence>MARAAVALLLLLGAPPRAPHRAPRPPTAANTSAAFETFYSDIHFYESNDFRYKRESHPLIGPFDISNMFRKRNRLKEGTPPPTPPTASPLLSARATRPAPATERSAAATELTAAAATEITAGAATELAAAAATEITAPQHTTVSGTDTTLITDRHITANKNKTIDDSSEYAAEANDFNISVRTDVNKSNFEVNTTVNLKTSGAAVSVADVKPEDIQNVKLKNKSKHKNKISRKSKSVVTTEPQPTVAASNASDSETGAGAGAHHAAADEGAWPVKRAAVLEGDIILGGLMMVHGRAAGGGAGGARCGPLMAQGGVQALEAMLFALDEAARAQLLPPGVRLGALVLDDCDSDTRGLEMALDFIKGSISNIDAAESGCNSSAVRKVISGVVGAASSVTSVQVANLLRLFKIPQVSYFSTSPELSNKARFEYFTRTIPSDLHQARAMVAIVKRFGWRYVSIIYEESNYGIKAFEELETLLQRDDICIAVKERLAKDSGAADERAYDAIVDRLLSRPRARGVIVFGSDQEVARVMAAARRRGAARAFGWVGSDGWSARALVSAGHERVVEGTVSVQPQARPVRGFREYFLALRPHTNRRNPWFVEFWEEQFRCRLAEGAGGAGAGGAGRAQYAPCSGRERLSADNTEFEAQLQFVADAVWAFVYAIRDMHRALCGPRAGLCGAMRPVSGPALLRYLRQVRFVGLSGDEFQFDAHGDGPARYNILHFKRVARAVYRWVNVGQYRDGELQLRMDEIQFKWDEPQHPESVCSAECELGQAKQYVEGESCCWHCFNCTQYEIRSPQSATACVECARGSLPDARRTRCAPVPELYLRASSPAAVGAMAFSAAGILLTLLVGGVWQARRSTPVVRASGRELSFVLLAGILMCYLVTFALVLRPTNFLCAVQRFGTGFCFTVVYAALLTKTNRIARIFDASKHSAKRPSFISPRSQLLICAVLVSIQVVIVVVWQLASPARAVRHFPTREDNMLVCDSYVDASYTIAFFYPVVLIVVCTVYAVLTRKIPEAFNESKHIGFTMYTTCVIWLAFVPLYFGTASHVPLRVTSMAVTISLSASVTLACLFAPKMYIILIRPERNVRGNLMPAKWRARAARGAGPGAVCAALVGAAPLPRTTPSTDLSTLDTTERSTSTDRQVQTEDFKSSPKNGAIERNGLCLDPKQLAELGALPEFQPGGGAARRRRATAEPAVRVAVAVVGASAGPAL</sequence>
<feature type="transmembrane region" description="Helical" evidence="12">
    <location>
        <begin position="991"/>
        <end position="1014"/>
    </location>
</feature>
<feature type="transmembrane region" description="Helical" evidence="12">
    <location>
        <begin position="945"/>
        <end position="966"/>
    </location>
</feature>
<evidence type="ECO:0000256" key="11">
    <source>
        <dbReference type="SAM" id="MobiDB-lite"/>
    </source>
</evidence>
<dbReference type="GeneID" id="112047725"/>
<feature type="region of interest" description="Disordered" evidence="11">
    <location>
        <begin position="74"/>
        <end position="106"/>
    </location>
</feature>
<evidence type="ECO:0000256" key="3">
    <source>
        <dbReference type="ARBA" id="ARBA00022475"/>
    </source>
</evidence>
<evidence type="ECO:0000256" key="4">
    <source>
        <dbReference type="ARBA" id="ARBA00022692"/>
    </source>
</evidence>
<dbReference type="InterPro" id="IPR028082">
    <property type="entry name" value="Peripla_BP_I"/>
</dbReference>
<evidence type="ECO:0000256" key="7">
    <source>
        <dbReference type="ARBA" id="ARBA00023136"/>
    </source>
</evidence>
<feature type="transmembrane region" description="Helical" evidence="12">
    <location>
        <begin position="873"/>
        <end position="891"/>
    </location>
</feature>
<evidence type="ECO:0000256" key="10">
    <source>
        <dbReference type="ARBA" id="ARBA00023224"/>
    </source>
</evidence>
<dbReference type="PRINTS" id="PR00593">
    <property type="entry name" value="MTABOTROPICR"/>
</dbReference>
<dbReference type="InterPro" id="IPR017978">
    <property type="entry name" value="GPCR_3_C"/>
</dbReference>
<dbReference type="Pfam" id="PF00003">
    <property type="entry name" value="7tm_3"/>
    <property type="match status" value="1"/>
</dbReference>
<keyword evidence="5 12" id="KW-1133">Transmembrane helix</keyword>
<feature type="compositionally biased region" description="Polar residues" evidence="11">
    <location>
        <begin position="237"/>
        <end position="255"/>
    </location>
</feature>
<feature type="compositionally biased region" description="Low complexity" evidence="11">
    <location>
        <begin position="88"/>
        <end position="106"/>
    </location>
</feature>
<keyword evidence="15" id="KW-1185">Reference proteome</keyword>
<feature type="signal peptide" evidence="13">
    <location>
        <begin position="1"/>
        <end position="19"/>
    </location>
</feature>
<dbReference type="InterPro" id="IPR000162">
    <property type="entry name" value="GPCR_3_mtglu_rcpt"/>
</dbReference>
<protein>
    <submittedName>
        <fullName evidence="16">Metabotropic glutamate receptor 2-like</fullName>
    </submittedName>
</protein>
<feature type="transmembrane region" description="Helical" evidence="12">
    <location>
        <begin position="1026"/>
        <end position="1046"/>
    </location>
</feature>
<dbReference type="PROSITE" id="PS00981">
    <property type="entry name" value="G_PROTEIN_RECEP_F3_3"/>
    <property type="match status" value="1"/>
</dbReference>
<evidence type="ECO:0000256" key="1">
    <source>
        <dbReference type="ARBA" id="ARBA00004651"/>
    </source>
</evidence>
<feature type="chain" id="PRO_5047434591" evidence="13">
    <location>
        <begin position="20"/>
        <end position="1215"/>
    </location>
</feature>
<keyword evidence="8" id="KW-0675">Receptor</keyword>
<feature type="compositionally biased region" description="Basic residues" evidence="11">
    <location>
        <begin position="221"/>
        <end position="235"/>
    </location>
</feature>
<dbReference type="RefSeq" id="XP_052741417.1">
    <property type="nucleotide sequence ID" value="XM_052885457.1"/>
</dbReference>
<accession>A0ABM3LQT8</accession>
<feature type="transmembrane region" description="Helical" evidence="12">
    <location>
        <begin position="1058"/>
        <end position="1081"/>
    </location>
</feature>
<keyword evidence="7 12" id="KW-0472">Membrane</keyword>
<gene>
    <name evidence="16" type="primary">LOC112047725</name>
</gene>
<keyword evidence="6" id="KW-0297">G-protein coupled receptor</keyword>
<dbReference type="InterPro" id="IPR011500">
    <property type="entry name" value="GPCR_3_9-Cys_dom"/>
</dbReference>